<evidence type="ECO:0000313" key="3">
    <source>
        <dbReference type="EMBL" id="KRY69981.1"/>
    </source>
</evidence>
<dbReference type="EMBL" id="JYDR01000081">
    <property type="protein sequence ID" value="KRY69981.1"/>
    <property type="molecule type" value="Genomic_DNA"/>
</dbReference>
<dbReference type="Proteomes" id="UP000054632">
    <property type="component" value="Unassembled WGS sequence"/>
</dbReference>
<feature type="region of interest" description="Disordered" evidence="1">
    <location>
        <begin position="56"/>
        <end position="103"/>
    </location>
</feature>
<proteinExistence type="predicted"/>
<accession>A0A0V1DSL8</accession>
<dbReference type="AlphaFoldDB" id="A0A0V1DSL8"/>
<feature type="compositionally biased region" description="Polar residues" evidence="1">
    <location>
        <begin position="1"/>
        <end position="21"/>
    </location>
</feature>
<gene>
    <name evidence="2" type="ORF">T4A_11975</name>
    <name evidence="3" type="ORF">T4A_9516</name>
</gene>
<reference evidence="2 4" key="1">
    <citation type="submission" date="2015-01" db="EMBL/GenBank/DDBJ databases">
        <title>Evolution of Trichinella species and genotypes.</title>
        <authorList>
            <person name="Korhonen P.K."/>
            <person name="Edoardo P."/>
            <person name="Giuseppe L.R."/>
            <person name="Gasser R.B."/>
        </authorList>
    </citation>
    <scope>NUCLEOTIDE SEQUENCE [LARGE SCALE GENOMIC DNA]</scope>
    <source>
        <strain evidence="2">ISS13</strain>
    </source>
</reference>
<name>A0A0V1DSL8_TRIPS</name>
<evidence type="ECO:0000256" key="1">
    <source>
        <dbReference type="SAM" id="MobiDB-lite"/>
    </source>
</evidence>
<sequence length="103" mass="11242">MDAGTDSQEPVSDQKNIQQTHPLVGSVHHHHVAGSTKMCERMDLRIVPVAFFTLADGASPSAPGQRQSVFRSAGNEPEDGNRFEPQPCPIPSEAHRKPTNFVQ</sequence>
<protein>
    <submittedName>
        <fullName evidence="2">Uncharacterized protein</fullName>
    </submittedName>
</protein>
<evidence type="ECO:0000313" key="4">
    <source>
        <dbReference type="Proteomes" id="UP000054632"/>
    </source>
</evidence>
<dbReference type="EMBL" id="JYDR01000404">
    <property type="protein sequence ID" value="KRY64452.1"/>
    <property type="molecule type" value="Genomic_DNA"/>
</dbReference>
<organism evidence="2 4">
    <name type="scientific">Trichinella pseudospiralis</name>
    <name type="common">Parasitic roundworm</name>
    <dbReference type="NCBI Taxonomy" id="6337"/>
    <lineage>
        <taxon>Eukaryota</taxon>
        <taxon>Metazoa</taxon>
        <taxon>Ecdysozoa</taxon>
        <taxon>Nematoda</taxon>
        <taxon>Enoplea</taxon>
        <taxon>Dorylaimia</taxon>
        <taxon>Trichinellida</taxon>
        <taxon>Trichinellidae</taxon>
        <taxon>Trichinella</taxon>
    </lineage>
</organism>
<comment type="caution">
    <text evidence="2">The sequence shown here is derived from an EMBL/GenBank/DDBJ whole genome shotgun (WGS) entry which is preliminary data.</text>
</comment>
<evidence type="ECO:0000313" key="2">
    <source>
        <dbReference type="EMBL" id="KRY64452.1"/>
    </source>
</evidence>
<feature type="region of interest" description="Disordered" evidence="1">
    <location>
        <begin position="1"/>
        <end position="33"/>
    </location>
</feature>